<dbReference type="AlphaFoldDB" id="A0AAV4UI02"/>
<dbReference type="InterPro" id="IPR036259">
    <property type="entry name" value="MFS_trans_sf"/>
</dbReference>
<feature type="transmembrane region" description="Helical" evidence="7">
    <location>
        <begin position="706"/>
        <end position="729"/>
    </location>
</feature>
<dbReference type="Gene3D" id="1.20.1250.20">
    <property type="entry name" value="MFS general substrate transporter like domains"/>
    <property type="match status" value="1"/>
</dbReference>
<dbReference type="PANTHER" id="PTHR19432:SF35">
    <property type="entry name" value="SOLUTE CARRIER FAMILY 45 MEMBER 3 ISOFORM X1"/>
    <property type="match status" value="1"/>
</dbReference>
<evidence type="ECO:0000313" key="9">
    <source>
        <dbReference type="Proteomes" id="UP001054837"/>
    </source>
</evidence>
<evidence type="ECO:0000256" key="5">
    <source>
        <dbReference type="ARBA" id="ARBA00023136"/>
    </source>
</evidence>
<name>A0AAV4UI02_9ARAC</name>
<feature type="region of interest" description="Disordered" evidence="6">
    <location>
        <begin position="466"/>
        <end position="487"/>
    </location>
</feature>
<feature type="region of interest" description="Disordered" evidence="6">
    <location>
        <begin position="1"/>
        <end position="24"/>
    </location>
</feature>
<evidence type="ECO:0000256" key="2">
    <source>
        <dbReference type="ARBA" id="ARBA00022448"/>
    </source>
</evidence>
<evidence type="ECO:0000256" key="4">
    <source>
        <dbReference type="ARBA" id="ARBA00022989"/>
    </source>
</evidence>
<feature type="transmembrane region" description="Helical" evidence="7">
    <location>
        <begin position="134"/>
        <end position="152"/>
    </location>
</feature>
<keyword evidence="5 7" id="KW-0472">Membrane</keyword>
<keyword evidence="4 7" id="KW-1133">Transmembrane helix</keyword>
<dbReference type="Pfam" id="PF13347">
    <property type="entry name" value="MFS_2"/>
    <property type="match status" value="1"/>
</dbReference>
<dbReference type="PANTHER" id="PTHR19432">
    <property type="entry name" value="SUGAR TRANSPORTER"/>
    <property type="match status" value="1"/>
</dbReference>
<comment type="subcellular location">
    <subcellularLocation>
        <location evidence="1">Membrane</location>
        <topology evidence="1">Multi-pass membrane protein</topology>
    </subcellularLocation>
</comment>
<feature type="compositionally biased region" description="Polar residues" evidence="6">
    <location>
        <begin position="466"/>
        <end position="479"/>
    </location>
</feature>
<reference evidence="8 9" key="1">
    <citation type="submission" date="2021-06" db="EMBL/GenBank/DDBJ databases">
        <title>Caerostris darwini draft genome.</title>
        <authorList>
            <person name="Kono N."/>
            <person name="Arakawa K."/>
        </authorList>
    </citation>
    <scope>NUCLEOTIDE SEQUENCE [LARGE SCALE GENOMIC DNA]</scope>
</reference>
<feature type="transmembrane region" description="Helical" evidence="7">
    <location>
        <begin position="521"/>
        <end position="541"/>
    </location>
</feature>
<sequence>MDSHTDTTQKAENGESQEDMHKTSPYVRTVVALHNLRDRAKDAVDSLHEKGLAERVTDNWNKTQTAVAKKARTFFRHPDNVELEHLPQDYGYVFRPKSSWELILLSGTVCGIEFCYSAETAFVTPILLSLGLNIKFVTMIWCLSPLIGLMLTPILGSMSDSCESKMGRRRPFILLYSIGILVGLVLVPNGHTIGLALGDTTNVKAPNSVTAFNETSNMLRNMEQTSVTETQDMLLSRSLEDATINSTIDSFNISDLGNESEILSKSFVNEENPTVKVRVKRSVDDRNIENVKVVQTASTPTGHIQPWSIAFTVIGTMLLDFCSDACQSPSRTYLLDVSLPDDHAAGLSTFTLMAGLGGSLGYVMGAIHWENTFLGNLLGGQVHVVFTIVTIVFVFCLISTLCSFPEIPLPILRNPKMYKEYQEKLQVGNRPNIKELDVLEQKPPPVYGTTAEQNGLADVAEDETSISKPSFENLPSPQSDKVETDKGKDQEIDIASELGTANEHPGVKDFLKSLVHMPKSLKILCLTNLFCWMSLVCYSLYFTDFVAECVFGGNPQAPEDSESYELYKEGVQFGCWGMALYSLSCAIYSYFIEALVKKIGAKTTYIGGQLVYCVGMILMAITRHKVAVILLSPTAGVMYATLFTMPYLLIAHYHCTNTFCHEKRGMVGGIRGIGTDVAAVSSMVFLSQFVLSMLMGSIVEAVGSNVATVCAAALLSGCGAVAATQVLYLDK</sequence>
<feature type="transmembrane region" description="Helical" evidence="7">
    <location>
        <begin position="173"/>
        <end position="197"/>
    </location>
</feature>
<gene>
    <name evidence="8" type="primary">Slc45a2</name>
    <name evidence="8" type="ORF">CDAR_608271</name>
</gene>
<proteinExistence type="predicted"/>
<feature type="transmembrane region" description="Helical" evidence="7">
    <location>
        <begin position="571"/>
        <end position="591"/>
    </location>
</feature>
<dbReference type="EMBL" id="BPLQ01011330">
    <property type="protein sequence ID" value="GIY57398.1"/>
    <property type="molecule type" value="Genomic_DNA"/>
</dbReference>
<comment type="caution">
    <text evidence="8">The sequence shown here is derived from an EMBL/GenBank/DDBJ whole genome shotgun (WGS) entry which is preliminary data.</text>
</comment>
<organism evidence="8 9">
    <name type="scientific">Caerostris darwini</name>
    <dbReference type="NCBI Taxonomy" id="1538125"/>
    <lineage>
        <taxon>Eukaryota</taxon>
        <taxon>Metazoa</taxon>
        <taxon>Ecdysozoa</taxon>
        <taxon>Arthropoda</taxon>
        <taxon>Chelicerata</taxon>
        <taxon>Arachnida</taxon>
        <taxon>Araneae</taxon>
        <taxon>Araneomorphae</taxon>
        <taxon>Entelegynae</taxon>
        <taxon>Araneoidea</taxon>
        <taxon>Araneidae</taxon>
        <taxon>Caerostris</taxon>
    </lineage>
</organism>
<evidence type="ECO:0000313" key="8">
    <source>
        <dbReference type="EMBL" id="GIY57398.1"/>
    </source>
</evidence>
<dbReference type="GO" id="GO:0016020">
    <property type="term" value="C:membrane"/>
    <property type="evidence" value="ECO:0007669"/>
    <property type="project" value="UniProtKB-SubCell"/>
</dbReference>
<dbReference type="Proteomes" id="UP001054837">
    <property type="component" value="Unassembled WGS sequence"/>
</dbReference>
<accession>A0AAV4UI02</accession>
<evidence type="ECO:0000256" key="7">
    <source>
        <dbReference type="SAM" id="Phobius"/>
    </source>
</evidence>
<feature type="transmembrane region" description="Helical" evidence="7">
    <location>
        <begin position="344"/>
        <end position="364"/>
    </location>
</feature>
<evidence type="ECO:0000256" key="1">
    <source>
        <dbReference type="ARBA" id="ARBA00004141"/>
    </source>
</evidence>
<keyword evidence="3 7" id="KW-0812">Transmembrane</keyword>
<feature type="transmembrane region" description="Helical" evidence="7">
    <location>
        <begin position="672"/>
        <end position="694"/>
    </location>
</feature>
<dbReference type="GO" id="GO:0008506">
    <property type="term" value="F:sucrose:proton symporter activity"/>
    <property type="evidence" value="ECO:0007669"/>
    <property type="project" value="TreeGrafter"/>
</dbReference>
<evidence type="ECO:0000256" key="3">
    <source>
        <dbReference type="ARBA" id="ARBA00022692"/>
    </source>
</evidence>
<feature type="transmembrane region" description="Helical" evidence="7">
    <location>
        <begin position="603"/>
        <end position="621"/>
    </location>
</feature>
<evidence type="ECO:0000256" key="6">
    <source>
        <dbReference type="SAM" id="MobiDB-lite"/>
    </source>
</evidence>
<feature type="transmembrane region" description="Helical" evidence="7">
    <location>
        <begin position="384"/>
        <end position="404"/>
    </location>
</feature>
<dbReference type="SUPFAM" id="SSF103473">
    <property type="entry name" value="MFS general substrate transporter"/>
    <property type="match status" value="2"/>
</dbReference>
<feature type="compositionally biased region" description="Basic and acidic residues" evidence="6">
    <location>
        <begin position="1"/>
        <end position="22"/>
    </location>
</feature>
<keyword evidence="2" id="KW-0813">Transport</keyword>
<keyword evidence="9" id="KW-1185">Reference proteome</keyword>
<feature type="transmembrane region" description="Helical" evidence="7">
    <location>
        <begin position="627"/>
        <end position="651"/>
    </location>
</feature>
<protein>
    <submittedName>
        <fullName evidence="8">Membrane-associated transporter protein</fullName>
    </submittedName>
</protein>
<dbReference type="CDD" id="cd17313">
    <property type="entry name" value="MFS_SLC45_SUC"/>
    <property type="match status" value="1"/>
</dbReference>